<dbReference type="InterPro" id="IPR029063">
    <property type="entry name" value="SAM-dependent_MTases_sf"/>
</dbReference>
<dbReference type="AlphaFoldDB" id="A0A0W0RK34"/>
<protein>
    <submittedName>
        <fullName evidence="2">Sarcosine/dimethylglycine N-methyltransferase</fullName>
        <ecNumber evidence="2">2.1.1.157</ecNumber>
    </submittedName>
</protein>
<sequence length="334" mass="37506">MSLLINYMKTLRFLLRRKDLGSFVKEHDRLFSLAKQTHNHAVVASHYYDLMAEVIEIAYGTSWVFYPPDHVGQSREETISNLHKRINAVLCLLPGKTALDMGCGLGGAARDIARHSQGKVLGVTLSQAEVERANALNREQNLDHLCEVIQGDYTQNLPFPNDFLDSAYSIYSLKYISKDLLPQVFGNVHRVMQPNARYVVYDAVLTSKYDRDNPQHRALVERIEFVTGMPPLHTSEDLIDAARSVGLNLISETETSKDLGWSYFFTENKLLAGALRSQIVGSAIFGLETVRLFPNGFSDFYNTFIAGTVNALVDADRLGIVSFSRLFVFTKTDS</sequence>
<evidence type="ECO:0000313" key="2">
    <source>
        <dbReference type="EMBL" id="KTC71352.1"/>
    </source>
</evidence>
<proteinExistence type="predicted"/>
<keyword evidence="2" id="KW-0808">Transferase</keyword>
<comment type="caution">
    <text evidence="2">The sequence shown here is derived from an EMBL/GenBank/DDBJ whole genome shotgun (WGS) entry which is preliminary data.</text>
</comment>
<dbReference type="Pfam" id="PF13649">
    <property type="entry name" value="Methyltransf_25"/>
    <property type="match status" value="1"/>
</dbReference>
<dbReference type="STRING" id="447.Lboz_2929"/>
<keyword evidence="2" id="KW-0489">Methyltransferase</keyword>
<feature type="domain" description="Methyltransferase" evidence="1">
    <location>
        <begin position="99"/>
        <end position="195"/>
    </location>
</feature>
<accession>A0A0W0RK34</accession>
<dbReference type="GO" id="GO:0008168">
    <property type="term" value="F:methyltransferase activity"/>
    <property type="evidence" value="ECO:0007669"/>
    <property type="project" value="UniProtKB-KW"/>
</dbReference>
<dbReference type="PATRIC" id="fig|447.4.peg.3125"/>
<evidence type="ECO:0000259" key="1">
    <source>
        <dbReference type="Pfam" id="PF13649"/>
    </source>
</evidence>
<dbReference type="Proteomes" id="UP000054695">
    <property type="component" value="Unassembled WGS sequence"/>
</dbReference>
<dbReference type="EMBL" id="LNXU01000032">
    <property type="protein sequence ID" value="KTC71352.1"/>
    <property type="molecule type" value="Genomic_DNA"/>
</dbReference>
<keyword evidence="3" id="KW-1185">Reference proteome</keyword>
<dbReference type="EC" id="2.1.1.157" evidence="2"/>
<reference evidence="2 3" key="1">
    <citation type="submission" date="2015-11" db="EMBL/GenBank/DDBJ databases">
        <title>Genomic analysis of 38 Legionella species identifies large and diverse effector repertoires.</title>
        <authorList>
            <person name="Burstein D."/>
            <person name="Amaro F."/>
            <person name="Zusman T."/>
            <person name="Lifshitz Z."/>
            <person name="Cohen O."/>
            <person name="Gilbert J.A."/>
            <person name="Pupko T."/>
            <person name="Shuman H.A."/>
            <person name="Segal G."/>
        </authorList>
    </citation>
    <scope>NUCLEOTIDE SEQUENCE [LARGE SCALE GENOMIC DNA]</scope>
    <source>
        <strain evidence="2 3">WIGA</strain>
    </source>
</reference>
<dbReference type="InterPro" id="IPR041698">
    <property type="entry name" value="Methyltransf_25"/>
</dbReference>
<name>A0A0W0RK34_LEGBO</name>
<dbReference type="PANTHER" id="PTHR44742:SF2">
    <property type="entry name" value="24-METHYLENESTEROL C-METHYLTRANSFERASE 2"/>
    <property type="match status" value="1"/>
</dbReference>
<organism evidence="2 3">
    <name type="scientific">Legionella bozemanae</name>
    <name type="common">Fluoribacter bozemanae</name>
    <dbReference type="NCBI Taxonomy" id="447"/>
    <lineage>
        <taxon>Bacteria</taxon>
        <taxon>Pseudomonadati</taxon>
        <taxon>Pseudomonadota</taxon>
        <taxon>Gammaproteobacteria</taxon>
        <taxon>Legionellales</taxon>
        <taxon>Legionellaceae</taxon>
        <taxon>Legionella</taxon>
    </lineage>
</organism>
<dbReference type="PANTHER" id="PTHR44742">
    <property type="match status" value="1"/>
</dbReference>
<dbReference type="SUPFAM" id="SSF53335">
    <property type="entry name" value="S-adenosyl-L-methionine-dependent methyltransferases"/>
    <property type="match status" value="1"/>
</dbReference>
<evidence type="ECO:0000313" key="3">
    <source>
        <dbReference type="Proteomes" id="UP000054695"/>
    </source>
</evidence>
<gene>
    <name evidence="2" type="ORF">Lboz_2929</name>
</gene>
<dbReference type="OrthoDB" id="529208at2"/>
<dbReference type="CDD" id="cd02440">
    <property type="entry name" value="AdoMet_MTases"/>
    <property type="match status" value="1"/>
</dbReference>
<dbReference type="Gene3D" id="3.40.50.150">
    <property type="entry name" value="Vaccinia Virus protein VP39"/>
    <property type="match status" value="1"/>
</dbReference>
<dbReference type="RefSeq" id="WP_058460503.1">
    <property type="nucleotide sequence ID" value="NZ_CAAAIY010000011.1"/>
</dbReference>
<dbReference type="GO" id="GO:0032259">
    <property type="term" value="P:methylation"/>
    <property type="evidence" value="ECO:0007669"/>
    <property type="project" value="UniProtKB-KW"/>
</dbReference>